<feature type="transmembrane region" description="Helical" evidence="3">
    <location>
        <begin position="21"/>
        <end position="43"/>
    </location>
</feature>
<evidence type="ECO:0008006" key="6">
    <source>
        <dbReference type="Google" id="ProtNLM"/>
    </source>
</evidence>
<feature type="transmembrane region" description="Helical" evidence="3">
    <location>
        <begin position="63"/>
        <end position="80"/>
    </location>
</feature>
<keyword evidence="2 3" id="KW-0472">Membrane</keyword>
<keyword evidence="3" id="KW-0812">Transmembrane</keyword>
<dbReference type="PANTHER" id="PTHR31415">
    <property type="entry name" value="OS05G0367900 PROTEIN"/>
    <property type="match status" value="1"/>
</dbReference>
<evidence type="ECO:0000256" key="1">
    <source>
        <dbReference type="ARBA" id="ARBA00004370"/>
    </source>
</evidence>
<sequence length="258" mass="28925">MGTQRVLDHQSAQRRRHSPELLLLLLNQSSHIVCALALAHQYQRACISPATDPMSDGCCKCCFSFIVTLCLTALFMWLAYRTDKPTCSIEKFYLPALNRSLVSPDNVTIFMDLRLKNNNKETGVNYDPINVTVGSFNDSSGHSVWQGTIPGFYQGHQKKATKKVSVAAVRVNLTDVVATNESAVFRVDLQTQVRFKIMFWRTKRHRLAVRANVTVNELGAKNTKKGIKLKSDAVQIGIEHGKVGIFFGVLAFGFLNFW</sequence>
<evidence type="ECO:0000313" key="5">
    <source>
        <dbReference type="Proteomes" id="UP001346149"/>
    </source>
</evidence>
<dbReference type="Proteomes" id="UP001346149">
    <property type="component" value="Unassembled WGS sequence"/>
</dbReference>
<dbReference type="GO" id="GO:0098542">
    <property type="term" value="P:defense response to other organism"/>
    <property type="evidence" value="ECO:0007669"/>
    <property type="project" value="InterPro"/>
</dbReference>
<dbReference type="GO" id="GO:0005886">
    <property type="term" value="C:plasma membrane"/>
    <property type="evidence" value="ECO:0007669"/>
    <property type="project" value="TreeGrafter"/>
</dbReference>
<organism evidence="4 5">
    <name type="scientific">Trapa natans</name>
    <name type="common">Water chestnut</name>
    <dbReference type="NCBI Taxonomy" id="22666"/>
    <lineage>
        <taxon>Eukaryota</taxon>
        <taxon>Viridiplantae</taxon>
        <taxon>Streptophyta</taxon>
        <taxon>Embryophyta</taxon>
        <taxon>Tracheophyta</taxon>
        <taxon>Spermatophyta</taxon>
        <taxon>Magnoliopsida</taxon>
        <taxon>eudicotyledons</taxon>
        <taxon>Gunneridae</taxon>
        <taxon>Pentapetalae</taxon>
        <taxon>rosids</taxon>
        <taxon>malvids</taxon>
        <taxon>Myrtales</taxon>
        <taxon>Lythraceae</taxon>
        <taxon>Trapa</taxon>
    </lineage>
</organism>
<comment type="subcellular location">
    <subcellularLocation>
        <location evidence="1">Membrane</location>
    </subcellularLocation>
</comment>
<dbReference type="EMBL" id="JAXQNO010000001">
    <property type="protein sequence ID" value="KAK4803464.1"/>
    <property type="molecule type" value="Genomic_DNA"/>
</dbReference>
<evidence type="ECO:0000313" key="4">
    <source>
        <dbReference type="EMBL" id="KAK4803464.1"/>
    </source>
</evidence>
<evidence type="ECO:0000256" key="3">
    <source>
        <dbReference type="SAM" id="Phobius"/>
    </source>
</evidence>
<dbReference type="AlphaFoldDB" id="A0AAN7RET8"/>
<name>A0AAN7RET8_TRANT</name>
<keyword evidence="5" id="KW-1185">Reference proteome</keyword>
<evidence type="ECO:0000256" key="2">
    <source>
        <dbReference type="ARBA" id="ARBA00023136"/>
    </source>
</evidence>
<comment type="caution">
    <text evidence="4">The sequence shown here is derived from an EMBL/GenBank/DDBJ whole genome shotgun (WGS) entry which is preliminary data.</text>
</comment>
<dbReference type="PANTHER" id="PTHR31415:SF52">
    <property type="entry name" value="LATE EMBRYOGENESIS ABUNDANT (LEA) HYDROXYPROLINE-RICH GLYCOPROTEIN FAMILY-RELATED"/>
    <property type="match status" value="1"/>
</dbReference>
<proteinExistence type="predicted"/>
<reference evidence="4 5" key="1">
    <citation type="journal article" date="2023" name="Hortic Res">
        <title>Pangenome of water caltrop reveals structural variations and asymmetric subgenome divergence after allopolyploidization.</title>
        <authorList>
            <person name="Zhang X."/>
            <person name="Chen Y."/>
            <person name="Wang L."/>
            <person name="Yuan Y."/>
            <person name="Fang M."/>
            <person name="Shi L."/>
            <person name="Lu R."/>
            <person name="Comes H.P."/>
            <person name="Ma Y."/>
            <person name="Chen Y."/>
            <person name="Huang G."/>
            <person name="Zhou Y."/>
            <person name="Zheng Z."/>
            <person name="Qiu Y."/>
        </authorList>
    </citation>
    <scope>NUCLEOTIDE SEQUENCE [LARGE SCALE GENOMIC DNA]</scope>
    <source>
        <strain evidence="4">F231</strain>
    </source>
</reference>
<keyword evidence="3" id="KW-1133">Transmembrane helix</keyword>
<dbReference type="GO" id="GO:0009506">
    <property type="term" value="C:plasmodesma"/>
    <property type="evidence" value="ECO:0007669"/>
    <property type="project" value="TreeGrafter"/>
</dbReference>
<accession>A0AAN7RET8</accession>
<gene>
    <name evidence="4" type="ORF">SAY86_003281</name>
</gene>
<dbReference type="InterPro" id="IPR044839">
    <property type="entry name" value="NDR1-like"/>
</dbReference>
<protein>
    <recommendedName>
        <fullName evidence="6">Late embryogenesis abundant protein LEA-2 subgroup domain-containing protein</fullName>
    </recommendedName>
</protein>